<dbReference type="EMBL" id="JAANIB010004998">
    <property type="protein sequence ID" value="KAG5333332.1"/>
    <property type="molecule type" value="Genomic_DNA"/>
</dbReference>
<gene>
    <name evidence="3" type="primary">Nrbf2</name>
    <name evidence="3" type="ORF">G6Z77_0010608</name>
</gene>
<evidence type="ECO:0000313" key="3">
    <source>
        <dbReference type="EMBL" id="KAG5333332.1"/>
    </source>
</evidence>
<dbReference type="SUPFAM" id="SSF140361">
    <property type="entry name" value="MIT domain-like"/>
    <property type="match status" value="1"/>
</dbReference>
<reference evidence="3 4" key="1">
    <citation type="submission" date="2020-02" db="EMBL/GenBank/DDBJ databases">
        <title>Relaxed selection underlies rapid genomic changes in the transitions from sociality to social parasitism in ants.</title>
        <authorList>
            <person name="Bi X."/>
        </authorList>
    </citation>
    <scope>NUCLEOTIDE SEQUENCE [LARGE SCALE GENOMIC DNA]</scope>
    <source>
        <strain evidence="3">BGI-DK2014b</strain>
        <tissue evidence="3">Whole body</tissue>
    </source>
</reference>
<evidence type="ECO:0000313" key="4">
    <source>
        <dbReference type="Proteomes" id="UP000670152"/>
    </source>
</evidence>
<comment type="caution">
    <text evidence="3">The sequence shown here is derived from an EMBL/GenBank/DDBJ whole genome shotgun (WGS) entry which is preliminary data.</text>
</comment>
<name>A0A836G856_9HYME</name>
<keyword evidence="1" id="KW-0175">Coiled coil</keyword>
<dbReference type="PANTHER" id="PTHR14964:SF2">
    <property type="entry name" value="NUCLEAR RECEPTOR-BINDING FACTOR 2"/>
    <property type="match status" value="1"/>
</dbReference>
<protein>
    <submittedName>
        <fullName evidence="3">NRBF2 factor</fullName>
    </submittedName>
</protein>
<dbReference type="AlphaFoldDB" id="A0A836G856"/>
<dbReference type="Pfam" id="PF17169">
    <property type="entry name" value="NRBF2_MIT"/>
    <property type="match status" value="1"/>
</dbReference>
<accession>A0A836G856</accession>
<dbReference type="OrthoDB" id="3694230at2759"/>
<feature type="domain" description="Nuclear receptor-binding factor 2 MIT" evidence="2">
    <location>
        <begin position="10"/>
        <end position="56"/>
    </location>
</feature>
<dbReference type="Proteomes" id="UP000670152">
    <property type="component" value="Unassembled WGS sequence"/>
</dbReference>
<dbReference type="GO" id="GO:0006914">
    <property type="term" value="P:autophagy"/>
    <property type="evidence" value="ECO:0007669"/>
    <property type="project" value="InterPro"/>
</dbReference>
<dbReference type="InterPro" id="IPR039679">
    <property type="entry name" value="NRBF2"/>
</dbReference>
<organism evidence="3 4">
    <name type="scientific">Acromyrmex heyeri</name>
    <dbReference type="NCBI Taxonomy" id="230685"/>
    <lineage>
        <taxon>Eukaryota</taxon>
        <taxon>Metazoa</taxon>
        <taxon>Ecdysozoa</taxon>
        <taxon>Arthropoda</taxon>
        <taxon>Hexapoda</taxon>
        <taxon>Insecta</taxon>
        <taxon>Pterygota</taxon>
        <taxon>Neoptera</taxon>
        <taxon>Endopterygota</taxon>
        <taxon>Hymenoptera</taxon>
        <taxon>Apocrita</taxon>
        <taxon>Aculeata</taxon>
        <taxon>Formicoidea</taxon>
        <taxon>Formicidae</taxon>
        <taxon>Myrmicinae</taxon>
        <taxon>Acromyrmex</taxon>
    </lineage>
</organism>
<feature type="coiled-coil region" evidence="1">
    <location>
        <begin position="202"/>
        <end position="229"/>
    </location>
</feature>
<feature type="non-terminal residue" evidence="3">
    <location>
        <position position="1"/>
    </location>
</feature>
<feature type="non-terminal residue" evidence="3">
    <location>
        <position position="263"/>
    </location>
</feature>
<keyword evidence="4" id="KW-1185">Reference proteome</keyword>
<proteinExistence type="predicted"/>
<dbReference type="InterPro" id="IPR033393">
    <property type="entry name" value="NRBF2_MIT"/>
</dbReference>
<sequence>ILMIVVMETSTLNLAHEKQRRAEALLREGKFEEAAKCHETVADLLAEAHEQLESSLIHVHASTLSSQDTSKFLTPVHSLVTLESLSLQRDHHKRQAAVVRMKQAQYEEYKTTLENHQKDLLNKHAARYSEKDNCADIRIDKYDGSLRQAIYKTIDEQDSLLSLIDIKLPLSSTEEKSFKHPKDTGTVIEELRTVNSQLRSLVGSLLSQLEAKEEEVRQLTERLYAVSVNSSDDIRSEEHPLCPLDPLPQLTPLEMPLFDFTST</sequence>
<dbReference type="Gene3D" id="1.20.58.80">
    <property type="entry name" value="Phosphotransferase system, lactose/cellobiose-type IIA subunit"/>
    <property type="match status" value="1"/>
</dbReference>
<evidence type="ECO:0000259" key="2">
    <source>
        <dbReference type="Pfam" id="PF17169"/>
    </source>
</evidence>
<dbReference type="PANTHER" id="PTHR14964">
    <property type="entry name" value="NUCLEAR RECEPTOR BINDING FACTOR 2"/>
    <property type="match status" value="1"/>
</dbReference>
<evidence type="ECO:0000256" key="1">
    <source>
        <dbReference type="SAM" id="Coils"/>
    </source>
</evidence>